<dbReference type="Gene3D" id="2.40.160.60">
    <property type="entry name" value="Outer membrane protein transport protein (OMPP1/FadL/TodX)"/>
    <property type="match status" value="1"/>
</dbReference>
<evidence type="ECO:0000256" key="3">
    <source>
        <dbReference type="ARBA" id="ARBA00022452"/>
    </source>
</evidence>
<dbReference type="RefSeq" id="WP_057436370.1">
    <property type="nucleotide sequence ID" value="NZ_LJQH01000232.1"/>
</dbReference>
<reference evidence="9 10" key="1">
    <citation type="submission" date="2018-08" db="EMBL/GenBank/DDBJ databases">
        <title>Recombination of ecologically and evolutionarily significant loci maintains genetic cohesion in the Pseudomonas syringae species complex.</title>
        <authorList>
            <person name="Dillon M."/>
            <person name="Thakur S."/>
            <person name="Almeida R.N.D."/>
            <person name="Weir B.S."/>
            <person name="Guttman D.S."/>
        </authorList>
    </citation>
    <scope>NUCLEOTIDE SEQUENCE [LARGE SCALE GENOMIC DNA]</scope>
    <source>
        <strain evidence="9 10">ICMP 13052</strain>
    </source>
</reference>
<accession>A0A0N8RE03</accession>
<comment type="subcellular location">
    <subcellularLocation>
        <location evidence="1">Cell outer membrane</location>
        <topology evidence="1">Multi-pass membrane protein</topology>
    </subcellularLocation>
</comment>
<evidence type="ECO:0000313" key="10">
    <source>
        <dbReference type="Proteomes" id="UP000269044"/>
    </source>
</evidence>
<dbReference type="GO" id="GO:0015483">
    <property type="term" value="F:long-chain fatty acid transporting porin activity"/>
    <property type="evidence" value="ECO:0007669"/>
    <property type="project" value="TreeGrafter"/>
</dbReference>
<evidence type="ECO:0000256" key="1">
    <source>
        <dbReference type="ARBA" id="ARBA00004571"/>
    </source>
</evidence>
<keyword evidence="3" id="KW-1134">Transmembrane beta strand</keyword>
<comment type="caution">
    <text evidence="9">The sequence shown here is derived from an EMBL/GenBank/DDBJ whole genome shotgun (WGS) entry which is preliminary data.</text>
</comment>
<evidence type="ECO:0000256" key="5">
    <source>
        <dbReference type="ARBA" id="ARBA00022729"/>
    </source>
</evidence>
<keyword evidence="4" id="KW-0812">Transmembrane</keyword>
<dbReference type="SUPFAM" id="SSF56935">
    <property type="entry name" value="Porins"/>
    <property type="match status" value="1"/>
</dbReference>
<evidence type="ECO:0000256" key="8">
    <source>
        <dbReference type="SAM" id="SignalP"/>
    </source>
</evidence>
<dbReference type="PANTHER" id="PTHR35093">
    <property type="entry name" value="OUTER MEMBRANE PROTEIN NMB0088-RELATED"/>
    <property type="match status" value="1"/>
</dbReference>
<keyword evidence="5 8" id="KW-0732">Signal</keyword>
<evidence type="ECO:0000256" key="7">
    <source>
        <dbReference type="ARBA" id="ARBA00023237"/>
    </source>
</evidence>
<dbReference type="PANTHER" id="PTHR35093:SF8">
    <property type="entry name" value="OUTER MEMBRANE PROTEIN NMB0088-RELATED"/>
    <property type="match status" value="1"/>
</dbReference>
<evidence type="ECO:0000313" key="9">
    <source>
        <dbReference type="EMBL" id="RMQ19393.1"/>
    </source>
</evidence>
<dbReference type="GO" id="GO:0009279">
    <property type="term" value="C:cell outer membrane"/>
    <property type="evidence" value="ECO:0007669"/>
    <property type="project" value="UniProtKB-SubCell"/>
</dbReference>
<dbReference type="InterPro" id="IPR005017">
    <property type="entry name" value="OMPP1/FadL/TodX"/>
</dbReference>
<feature type="signal peptide" evidence="8">
    <location>
        <begin position="1"/>
        <end position="26"/>
    </location>
</feature>
<keyword evidence="7" id="KW-0998">Cell outer membrane</keyword>
<evidence type="ECO:0000256" key="2">
    <source>
        <dbReference type="ARBA" id="ARBA00008163"/>
    </source>
</evidence>
<proteinExistence type="inferred from homology"/>
<dbReference type="Pfam" id="PF03349">
    <property type="entry name" value="Toluene_X"/>
    <property type="match status" value="1"/>
</dbReference>
<evidence type="ECO:0000256" key="4">
    <source>
        <dbReference type="ARBA" id="ARBA00022692"/>
    </source>
</evidence>
<evidence type="ECO:0000256" key="6">
    <source>
        <dbReference type="ARBA" id="ARBA00023136"/>
    </source>
</evidence>
<sequence length="425" mass="45495">MRRTFKALPVPVLSLCALAMTHPALAGGIMLYEVASDNIGLVNAGAAARAQGPSTIASNPAGISYLDGTQISTGAQLIYGKVKFDADANTNVPGGNGGNAITPTPGGSFFVSHRIDDHWSAGFGAYGDFGLALDYKNDWAGRYFSQYGSIAGLSMVPTIAYKFDEQWSVGIGVKAMYAMLHTEAAIDRSPLGLTERADGQYKYKDSDWGAGANIGVIYSPQAGTRIGLTYTSAIDLHFEDRLKVSGAGVLLGRTNDTNLGLDVRVPQTATLSLFQQLDSKWALLATVNWQDWSRFGDITADVDTSRAGSVSSAVEAHYKDTYQLAVGTQYQATPKLLWNAGLAYDTSAVSSSNRTVSNPMSAQWRLGTGVTYAVDKGTDLNLSWDMVWMGDLSVDQSKSLSGDRTSGEFSNAWLQTVSGNMTWRF</sequence>
<feature type="chain" id="PRO_5030012261" evidence="8">
    <location>
        <begin position="27"/>
        <end position="425"/>
    </location>
</feature>
<gene>
    <name evidence="9" type="ORF">ALQ08_00808</name>
</gene>
<name>A0A0N8RE03_9PSED</name>
<organism evidence="9 10">
    <name type="scientific">Pseudomonas syringae pv. delphinii</name>
    <dbReference type="NCBI Taxonomy" id="192088"/>
    <lineage>
        <taxon>Bacteria</taxon>
        <taxon>Pseudomonadati</taxon>
        <taxon>Pseudomonadota</taxon>
        <taxon>Gammaproteobacteria</taxon>
        <taxon>Pseudomonadales</taxon>
        <taxon>Pseudomonadaceae</taxon>
        <taxon>Pseudomonas</taxon>
    </lineage>
</organism>
<dbReference type="AlphaFoldDB" id="A0A0N8RE03"/>
<keyword evidence="6" id="KW-0472">Membrane</keyword>
<comment type="similarity">
    <text evidence="2">Belongs to the OmpP1/FadL family.</text>
</comment>
<protein>
    <submittedName>
        <fullName evidence="9">Fatty acid transport protein</fullName>
    </submittedName>
</protein>
<dbReference type="Proteomes" id="UP000269044">
    <property type="component" value="Unassembled WGS sequence"/>
</dbReference>
<dbReference type="EMBL" id="RBRA01000273">
    <property type="protein sequence ID" value="RMQ19393.1"/>
    <property type="molecule type" value="Genomic_DNA"/>
</dbReference>